<dbReference type="PROSITE" id="PS50296">
    <property type="entry name" value="SUI1"/>
    <property type="match status" value="1"/>
</dbReference>
<dbReference type="PIRSF" id="PIRSF004499">
    <property type="entry name" value="SUI1_euk"/>
    <property type="match status" value="1"/>
</dbReference>
<dbReference type="Pfam" id="PF01253">
    <property type="entry name" value="SUI1"/>
    <property type="match status" value="1"/>
</dbReference>
<proteinExistence type="inferred from homology"/>
<dbReference type="HOGENOM" id="CLU_082805_3_0_1"/>
<dbReference type="OMA" id="NVRQWLI"/>
<evidence type="ECO:0000256" key="1">
    <source>
        <dbReference type="ARBA" id="ARBA00005422"/>
    </source>
</evidence>
<dbReference type="STRING" id="7234.B4GWF2"/>
<organism evidence="6">
    <name type="scientific">Drosophila persimilis</name>
    <name type="common">Fruit fly</name>
    <dbReference type="NCBI Taxonomy" id="7234"/>
    <lineage>
        <taxon>Eukaryota</taxon>
        <taxon>Metazoa</taxon>
        <taxon>Ecdysozoa</taxon>
        <taxon>Arthropoda</taxon>
        <taxon>Hexapoda</taxon>
        <taxon>Insecta</taxon>
        <taxon>Pterygota</taxon>
        <taxon>Neoptera</taxon>
        <taxon>Endopterygota</taxon>
        <taxon>Diptera</taxon>
        <taxon>Brachycera</taxon>
        <taxon>Muscomorpha</taxon>
        <taxon>Ephydroidea</taxon>
        <taxon>Drosophilidae</taxon>
        <taxon>Drosophila</taxon>
        <taxon>Sophophora</taxon>
    </lineage>
</organism>
<dbReference type="PhylomeDB" id="B4GWF2"/>
<dbReference type="OrthoDB" id="10248435at2759"/>
<comment type="similarity">
    <text evidence="1">Belongs to the SUI1 family.</text>
</comment>
<feature type="compositionally biased region" description="Polar residues" evidence="3">
    <location>
        <begin position="1"/>
        <end position="13"/>
    </location>
</feature>
<evidence type="ECO:0000313" key="6">
    <source>
        <dbReference type="Proteomes" id="UP000008744"/>
    </source>
</evidence>
<evidence type="ECO:0000313" key="5">
    <source>
        <dbReference type="EMBL" id="EDW27036.1"/>
    </source>
</evidence>
<evidence type="ECO:0000259" key="4">
    <source>
        <dbReference type="PROSITE" id="PS50296"/>
    </source>
</evidence>
<dbReference type="SMR" id="B4GWF2"/>
<dbReference type="eggNOG" id="KOG1770">
    <property type="taxonomic scope" value="Eukaryota"/>
</dbReference>
<dbReference type="InterPro" id="IPR036877">
    <property type="entry name" value="SUI1_dom_sf"/>
</dbReference>
<evidence type="ECO:0000256" key="3">
    <source>
        <dbReference type="SAM" id="MobiDB-lite"/>
    </source>
</evidence>
<dbReference type="GO" id="GO:0071456">
    <property type="term" value="P:cellular response to hypoxia"/>
    <property type="evidence" value="ECO:0007669"/>
    <property type="project" value="EnsemblMetazoa"/>
</dbReference>
<accession>B4GWF2</accession>
<dbReference type="Proteomes" id="UP000008744">
    <property type="component" value="Unassembled WGS sequence"/>
</dbReference>
<dbReference type="InterPro" id="IPR001950">
    <property type="entry name" value="SUI1"/>
</dbReference>
<dbReference type="SUPFAM" id="SSF55159">
    <property type="entry name" value="eIF1-like"/>
    <property type="match status" value="1"/>
</dbReference>
<dbReference type="InterPro" id="IPR005874">
    <property type="entry name" value="SUI1_euk"/>
</dbReference>
<gene>
    <name evidence="5" type="primary">Dper\GL16454</name>
    <name evidence="5" type="ORF">Dper_GL16454</name>
</gene>
<feature type="region of interest" description="Disordered" evidence="3">
    <location>
        <begin position="1"/>
        <end position="22"/>
    </location>
</feature>
<name>B4GWF2_DROPE</name>
<keyword evidence="6" id="KW-1185">Reference proteome</keyword>
<protein>
    <submittedName>
        <fullName evidence="5">GL16454</fullName>
    </submittedName>
</protein>
<dbReference type="AlphaFoldDB" id="B4GWF2"/>
<dbReference type="Gene3D" id="3.30.780.10">
    <property type="entry name" value="SUI1-like domain"/>
    <property type="match status" value="1"/>
</dbReference>
<dbReference type="CDD" id="cd11566">
    <property type="entry name" value="eIF1_SUI1"/>
    <property type="match status" value="1"/>
</dbReference>
<evidence type="ECO:0000256" key="2">
    <source>
        <dbReference type="ARBA" id="ARBA00022917"/>
    </source>
</evidence>
<sequence>MSFDRNTNNTQEPTAAAASDTREETLVESLMENLVHIRVQQRSSSRKTITTVQGLAAEFDLKKITRACRKEFACNGTVTEHPEQGLVIHLEGDQRENVRQWLIKTDLCKPDQLKVH</sequence>
<keyword evidence="2" id="KW-0648">Protein biosynthesis</keyword>
<feature type="domain" description="SUI1" evidence="4">
    <location>
        <begin position="35"/>
        <end position="106"/>
    </location>
</feature>
<dbReference type="EMBL" id="CH479194">
    <property type="protein sequence ID" value="EDW27036.1"/>
    <property type="molecule type" value="Genomic_DNA"/>
</dbReference>
<reference evidence="5 6" key="1">
    <citation type="journal article" date="2007" name="Nature">
        <title>Evolution of genes and genomes on the Drosophila phylogeny.</title>
        <authorList>
            <consortium name="Drosophila 12 Genomes Consortium"/>
            <person name="Clark A.G."/>
            <person name="Eisen M.B."/>
            <person name="Smith D.R."/>
            <person name="Bergman C.M."/>
            <person name="Oliver B."/>
            <person name="Markow T.A."/>
            <person name="Kaufman T.C."/>
            <person name="Kellis M."/>
            <person name="Gelbart W."/>
            <person name="Iyer V.N."/>
            <person name="Pollard D.A."/>
            <person name="Sackton T.B."/>
            <person name="Larracuente A.M."/>
            <person name="Singh N.D."/>
            <person name="Abad J.P."/>
            <person name="Abt D.N."/>
            <person name="Adryan B."/>
            <person name="Aguade M."/>
            <person name="Akashi H."/>
            <person name="Anderson W.W."/>
            <person name="Aquadro C.F."/>
            <person name="Ardell D.H."/>
            <person name="Arguello R."/>
            <person name="Artieri C.G."/>
            <person name="Barbash D.A."/>
            <person name="Barker D."/>
            <person name="Barsanti P."/>
            <person name="Batterham P."/>
            <person name="Batzoglou S."/>
            <person name="Begun D."/>
            <person name="Bhutkar A."/>
            <person name="Blanco E."/>
            <person name="Bosak S.A."/>
            <person name="Bradley R.K."/>
            <person name="Brand A.D."/>
            <person name="Brent M.R."/>
            <person name="Brooks A.N."/>
            <person name="Brown R.H."/>
            <person name="Butlin R.K."/>
            <person name="Caggese C."/>
            <person name="Calvi B.R."/>
            <person name="Bernardo de Carvalho A."/>
            <person name="Caspi A."/>
            <person name="Castrezana S."/>
            <person name="Celniker S.E."/>
            <person name="Chang J.L."/>
            <person name="Chapple C."/>
            <person name="Chatterji S."/>
            <person name="Chinwalla A."/>
            <person name="Civetta A."/>
            <person name="Clifton S.W."/>
            <person name="Comeron J.M."/>
            <person name="Costello J.C."/>
            <person name="Coyne J.A."/>
            <person name="Daub J."/>
            <person name="David R.G."/>
            <person name="Delcher A.L."/>
            <person name="Delehaunty K."/>
            <person name="Do C.B."/>
            <person name="Ebling H."/>
            <person name="Edwards K."/>
            <person name="Eickbush T."/>
            <person name="Evans J.D."/>
            <person name="Filipski A."/>
            <person name="Findeiss S."/>
            <person name="Freyhult E."/>
            <person name="Fulton L."/>
            <person name="Fulton R."/>
            <person name="Garcia A.C."/>
            <person name="Gardiner A."/>
            <person name="Garfield D.A."/>
            <person name="Garvin B.E."/>
            <person name="Gibson G."/>
            <person name="Gilbert D."/>
            <person name="Gnerre S."/>
            <person name="Godfrey J."/>
            <person name="Good R."/>
            <person name="Gotea V."/>
            <person name="Gravely B."/>
            <person name="Greenberg A.J."/>
            <person name="Griffiths-Jones S."/>
            <person name="Gross S."/>
            <person name="Guigo R."/>
            <person name="Gustafson E.A."/>
            <person name="Haerty W."/>
            <person name="Hahn M.W."/>
            <person name="Halligan D.L."/>
            <person name="Halpern A.L."/>
            <person name="Halter G.M."/>
            <person name="Han M.V."/>
            <person name="Heger A."/>
            <person name="Hillier L."/>
            <person name="Hinrichs A.S."/>
            <person name="Holmes I."/>
            <person name="Hoskins R.A."/>
            <person name="Hubisz M.J."/>
            <person name="Hultmark D."/>
            <person name="Huntley M.A."/>
            <person name="Jaffe D.B."/>
            <person name="Jagadeeshan S."/>
            <person name="Jeck W.R."/>
            <person name="Johnson J."/>
            <person name="Jones C.D."/>
            <person name="Jordan W.C."/>
            <person name="Karpen G.H."/>
            <person name="Kataoka E."/>
            <person name="Keightley P.D."/>
            <person name="Kheradpour P."/>
            <person name="Kirkness E.F."/>
            <person name="Koerich L.B."/>
            <person name="Kristiansen K."/>
            <person name="Kudrna D."/>
            <person name="Kulathinal R.J."/>
            <person name="Kumar S."/>
            <person name="Kwok R."/>
            <person name="Lander E."/>
            <person name="Langley C.H."/>
            <person name="Lapoint R."/>
            <person name="Lazzaro B.P."/>
            <person name="Lee S.J."/>
            <person name="Levesque L."/>
            <person name="Li R."/>
            <person name="Lin C.F."/>
            <person name="Lin M.F."/>
            <person name="Lindblad-Toh K."/>
            <person name="Llopart A."/>
            <person name="Long M."/>
            <person name="Low L."/>
            <person name="Lozovsky E."/>
            <person name="Lu J."/>
            <person name="Luo M."/>
            <person name="Machado C.A."/>
            <person name="Makalowski W."/>
            <person name="Marzo M."/>
            <person name="Matsuda M."/>
            <person name="Matzkin L."/>
            <person name="McAllister B."/>
            <person name="McBride C.S."/>
            <person name="McKernan B."/>
            <person name="McKernan K."/>
            <person name="Mendez-Lago M."/>
            <person name="Minx P."/>
            <person name="Mollenhauer M.U."/>
            <person name="Montooth K."/>
            <person name="Mount S.M."/>
            <person name="Mu X."/>
            <person name="Myers E."/>
            <person name="Negre B."/>
            <person name="Newfeld S."/>
            <person name="Nielsen R."/>
            <person name="Noor M.A."/>
            <person name="O'Grady P."/>
            <person name="Pachter L."/>
            <person name="Papaceit M."/>
            <person name="Parisi M.J."/>
            <person name="Parisi M."/>
            <person name="Parts L."/>
            <person name="Pedersen J.S."/>
            <person name="Pesole G."/>
            <person name="Phillippy A.M."/>
            <person name="Ponting C.P."/>
            <person name="Pop M."/>
            <person name="Porcelli D."/>
            <person name="Powell J.R."/>
            <person name="Prohaska S."/>
            <person name="Pruitt K."/>
            <person name="Puig M."/>
            <person name="Quesneville H."/>
            <person name="Ram K.R."/>
            <person name="Rand D."/>
            <person name="Rasmussen M.D."/>
            <person name="Reed L.K."/>
            <person name="Reenan R."/>
            <person name="Reily A."/>
            <person name="Remington K.A."/>
            <person name="Rieger T.T."/>
            <person name="Ritchie M.G."/>
            <person name="Robin C."/>
            <person name="Rogers Y.H."/>
            <person name="Rohde C."/>
            <person name="Rozas J."/>
            <person name="Rubenfield M.J."/>
            <person name="Ruiz A."/>
            <person name="Russo S."/>
            <person name="Salzberg S.L."/>
            <person name="Sanchez-Gracia A."/>
            <person name="Saranga D.J."/>
            <person name="Sato H."/>
            <person name="Schaeffer S.W."/>
            <person name="Schatz M.C."/>
            <person name="Schlenke T."/>
            <person name="Schwartz R."/>
            <person name="Segarra C."/>
            <person name="Singh R.S."/>
            <person name="Sirot L."/>
            <person name="Sirota M."/>
            <person name="Sisneros N.B."/>
            <person name="Smith C.D."/>
            <person name="Smith T.F."/>
            <person name="Spieth J."/>
            <person name="Stage D.E."/>
            <person name="Stark A."/>
            <person name="Stephan W."/>
            <person name="Strausberg R.L."/>
            <person name="Strempel S."/>
            <person name="Sturgill D."/>
            <person name="Sutton G."/>
            <person name="Sutton G.G."/>
            <person name="Tao W."/>
            <person name="Teichmann S."/>
            <person name="Tobari Y.N."/>
            <person name="Tomimura Y."/>
            <person name="Tsolas J.M."/>
            <person name="Valente V.L."/>
            <person name="Venter E."/>
            <person name="Venter J.C."/>
            <person name="Vicario S."/>
            <person name="Vieira F.G."/>
            <person name="Vilella A.J."/>
            <person name="Villasante A."/>
            <person name="Walenz B."/>
            <person name="Wang J."/>
            <person name="Wasserman M."/>
            <person name="Watts T."/>
            <person name="Wilson D."/>
            <person name="Wilson R.K."/>
            <person name="Wing R.A."/>
            <person name="Wolfner M.F."/>
            <person name="Wong A."/>
            <person name="Wong G.K."/>
            <person name="Wu C.I."/>
            <person name="Wu G."/>
            <person name="Yamamoto D."/>
            <person name="Yang H.P."/>
            <person name="Yang S.P."/>
            <person name="Yorke J.A."/>
            <person name="Yoshida K."/>
            <person name="Zdobnov E."/>
            <person name="Zhang P."/>
            <person name="Zhang Y."/>
            <person name="Zimin A.V."/>
            <person name="Baldwin J."/>
            <person name="Abdouelleil A."/>
            <person name="Abdulkadir J."/>
            <person name="Abebe A."/>
            <person name="Abera B."/>
            <person name="Abreu J."/>
            <person name="Acer S.C."/>
            <person name="Aftuck L."/>
            <person name="Alexander A."/>
            <person name="An P."/>
            <person name="Anderson E."/>
            <person name="Anderson S."/>
            <person name="Arachi H."/>
            <person name="Azer M."/>
            <person name="Bachantsang P."/>
            <person name="Barry A."/>
            <person name="Bayul T."/>
            <person name="Berlin A."/>
            <person name="Bessette D."/>
            <person name="Bloom T."/>
            <person name="Blye J."/>
            <person name="Boguslavskiy L."/>
            <person name="Bonnet C."/>
            <person name="Boukhgalter B."/>
            <person name="Bourzgui I."/>
            <person name="Brown A."/>
            <person name="Cahill P."/>
            <person name="Channer S."/>
            <person name="Cheshatsang Y."/>
            <person name="Chuda L."/>
            <person name="Citroen M."/>
            <person name="Collymore A."/>
            <person name="Cooke P."/>
            <person name="Costello M."/>
            <person name="D'Aco K."/>
            <person name="Daza R."/>
            <person name="De Haan G."/>
            <person name="DeGray S."/>
            <person name="DeMaso C."/>
            <person name="Dhargay N."/>
            <person name="Dooley K."/>
            <person name="Dooley E."/>
            <person name="Doricent M."/>
            <person name="Dorje P."/>
            <person name="Dorjee K."/>
            <person name="Dupes A."/>
            <person name="Elong R."/>
            <person name="Falk J."/>
            <person name="Farina A."/>
            <person name="Faro S."/>
            <person name="Ferguson D."/>
            <person name="Fisher S."/>
            <person name="Foley C.D."/>
            <person name="Franke A."/>
            <person name="Friedrich D."/>
            <person name="Gadbois L."/>
            <person name="Gearin G."/>
            <person name="Gearin C.R."/>
            <person name="Giannoukos G."/>
            <person name="Goode T."/>
            <person name="Graham J."/>
            <person name="Grandbois E."/>
            <person name="Grewal S."/>
            <person name="Gyaltsen K."/>
            <person name="Hafez N."/>
            <person name="Hagos B."/>
            <person name="Hall J."/>
            <person name="Henson C."/>
            <person name="Hollinger A."/>
            <person name="Honan T."/>
            <person name="Huard M.D."/>
            <person name="Hughes L."/>
            <person name="Hurhula B."/>
            <person name="Husby M.E."/>
            <person name="Kamat A."/>
            <person name="Kanga B."/>
            <person name="Kashin S."/>
            <person name="Khazanovich D."/>
            <person name="Kisner P."/>
            <person name="Lance K."/>
            <person name="Lara M."/>
            <person name="Lee W."/>
            <person name="Lennon N."/>
            <person name="Letendre F."/>
            <person name="LeVine R."/>
            <person name="Lipovsky A."/>
            <person name="Liu X."/>
            <person name="Liu J."/>
            <person name="Liu S."/>
            <person name="Lokyitsang T."/>
            <person name="Lokyitsang Y."/>
            <person name="Lubonja R."/>
            <person name="Lui A."/>
            <person name="MacDonald P."/>
            <person name="Magnisalis V."/>
            <person name="Maru K."/>
            <person name="Matthews C."/>
            <person name="McCusker W."/>
            <person name="McDonough S."/>
            <person name="Mehta T."/>
            <person name="Meldrim J."/>
            <person name="Meneus L."/>
            <person name="Mihai O."/>
            <person name="Mihalev A."/>
            <person name="Mihova T."/>
            <person name="Mittelman R."/>
            <person name="Mlenga V."/>
            <person name="Montmayeur A."/>
            <person name="Mulrain L."/>
            <person name="Navidi A."/>
            <person name="Naylor J."/>
            <person name="Negash T."/>
            <person name="Nguyen T."/>
            <person name="Nguyen N."/>
            <person name="Nicol R."/>
            <person name="Norbu C."/>
            <person name="Norbu N."/>
            <person name="Novod N."/>
            <person name="O'Neill B."/>
            <person name="Osman S."/>
            <person name="Markiewicz E."/>
            <person name="Oyono O.L."/>
            <person name="Patti C."/>
            <person name="Phunkhang P."/>
            <person name="Pierre F."/>
            <person name="Priest M."/>
            <person name="Raghuraman S."/>
            <person name="Rege F."/>
            <person name="Reyes R."/>
            <person name="Rise C."/>
            <person name="Rogov P."/>
            <person name="Ross K."/>
            <person name="Ryan E."/>
            <person name="Settipalli S."/>
            <person name="Shea T."/>
            <person name="Sherpa N."/>
            <person name="Shi L."/>
            <person name="Shih D."/>
            <person name="Sparrow T."/>
            <person name="Spaulding J."/>
            <person name="Stalker J."/>
            <person name="Stange-Thomann N."/>
            <person name="Stavropoulos S."/>
            <person name="Stone C."/>
            <person name="Strader C."/>
            <person name="Tesfaye S."/>
            <person name="Thomson T."/>
            <person name="Thoulutsang Y."/>
            <person name="Thoulutsang D."/>
            <person name="Topham K."/>
            <person name="Topping I."/>
            <person name="Tsamla T."/>
            <person name="Vassiliev H."/>
            <person name="Vo A."/>
            <person name="Wangchuk T."/>
            <person name="Wangdi T."/>
            <person name="Weiand M."/>
            <person name="Wilkinson J."/>
            <person name="Wilson A."/>
            <person name="Yadav S."/>
            <person name="Young G."/>
            <person name="Yu Q."/>
            <person name="Zembek L."/>
            <person name="Zhong D."/>
            <person name="Zimmer A."/>
            <person name="Zwirko Z."/>
            <person name="Jaffe D.B."/>
            <person name="Alvarez P."/>
            <person name="Brockman W."/>
            <person name="Butler J."/>
            <person name="Chin C."/>
            <person name="Gnerre S."/>
            <person name="Grabherr M."/>
            <person name="Kleber M."/>
            <person name="Mauceli E."/>
            <person name="MacCallum I."/>
        </authorList>
    </citation>
    <scope>NUCLEOTIDE SEQUENCE [LARGE SCALE GENOMIC DNA]</scope>
    <source>
        <strain evidence="6">MSH-3 / Tucson 14011-0111.49</strain>
    </source>
</reference>
<dbReference type="GO" id="GO:0003743">
    <property type="term" value="F:translation initiation factor activity"/>
    <property type="evidence" value="ECO:0007669"/>
    <property type="project" value="InterPro"/>
</dbReference>
<dbReference type="PANTHER" id="PTHR10388">
    <property type="entry name" value="EUKARYOTIC TRANSLATION INITIATION FACTOR SUI1"/>
    <property type="match status" value="1"/>
</dbReference>